<reference evidence="1" key="1">
    <citation type="submission" date="2020-11" db="EMBL/GenBank/DDBJ databases">
        <title>Adaptations for nitrogen fixation in a non-lichenized fungal sporocarp promotes dispersal by wood-feeding termites.</title>
        <authorList>
            <consortium name="DOE Joint Genome Institute"/>
            <person name="Koch R.A."/>
            <person name="Yoon G."/>
            <person name="Arayal U."/>
            <person name="Lail K."/>
            <person name="Amirebrahimi M."/>
            <person name="Labutti K."/>
            <person name="Lipzen A."/>
            <person name="Riley R."/>
            <person name="Barry K."/>
            <person name="Henrissat B."/>
            <person name="Grigoriev I.V."/>
            <person name="Herr J.R."/>
            <person name="Aime M.C."/>
        </authorList>
    </citation>
    <scope>NUCLEOTIDE SEQUENCE</scope>
    <source>
        <strain evidence="1">MCA 3950</strain>
    </source>
</reference>
<gene>
    <name evidence="1" type="ORF">BT62DRAFT_903308</name>
</gene>
<dbReference type="EMBL" id="MU250545">
    <property type="protein sequence ID" value="KAG7443374.1"/>
    <property type="molecule type" value="Genomic_DNA"/>
</dbReference>
<organism evidence="1 2">
    <name type="scientific">Guyanagaster necrorhizus</name>
    <dbReference type="NCBI Taxonomy" id="856835"/>
    <lineage>
        <taxon>Eukaryota</taxon>
        <taxon>Fungi</taxon>
        <taxon>Dikarya</taxon>
        <taxon>Basidiomycota</taxon>
        <taxon>Agaricomycotina</taxon>
        <taxon>Agaricomycetes</taxon>
        <taxon>Agaricomycetidae</taxon>
        <taxon>Agaricales</taxon>
        <taxon>Marasmiineae</taxon>
        <taxon>Physalacriaceae</taxon>
        <taxon>Guyanagaster</taxon>
    </lineage>
</organism>
<name>A0A9P8APU5_9AGAR</name>
<dbReference type="AlphaFoldDB" id="A0A9P8APU5"/>
<evidence type="ECO:0000313" key="1">
    <source>
        <dbReference type="EMBL" id="KAG7443374.1"/>
    </source>
</evidence>
<dbReference type="OrthoDB" id="5598396at2759"/>
<comment type="caution">
    <text evidence="1">The sequence shown here is derived from an EMBL/GenBank/DDBJ whole genome shotgun (WGS) entry which is preliminary data.</text>
</comment>
<evidence type="ECO:0000313" key="2">
    <source>
        <dbReference type="Proteomes" id="UP000812287"/>
    </source>
</evidence>
<accession>A0A9P8APU5</accession>
<dbReference type="RefSeq" id="XP_043036874.1">
    <property type="nucleotide sequence ID" value="XM_043183519.1"/>
</dbReference>
<keyword evidence="2" id="KW-1185">Reference proteome</keyword>
<dbReference type="Proteomes" id="UP000812287">
    <property type="component" value="Unassembled WGS sequence"/>
</dbReference>
<sequence length="67" mass="7636">MAKGYATGICDYIIHTLPLDPMHQTLSCYITNTSQFIVSGLKYLTGVCHFLKDLYPDFNTNQRHLIV</sequence>
<protein>
    <submittedName>
        <fullName evidence="1">Uncharacterized protein</fullName>
    </submittedName>
</protein>
<dbReference type="GeneID" id="66105816"/>
<proteinExistence type="predicted"/>